<dbReference type="Proteomes" id="UP000248014">
    <property type="component" value="Unassembled WGS sequence"/>
</dbReference>
<feature type="region of interest" description="Disordered" evidence="1">
    <location>
        <begin position="68"/>
        <end position="87"/>
    </location>
</feature>
<evidence type="ECO:0000256" key="1">
    <source>
        <dbReference type="SAM" id="MobiDB-lite"/>
    </source>
</evidence>
<name>A0A2V3UX27_9SPHN</name>
<evidence type="ECO:0008006" key="4">
    <source>
        <dbReference type="Google" id="ProtNLM"/>
    </source>
</evidence>
<accession>A0A2V3UX27</accession>
<protein>
    <recommendedName>
        <fullName evidence="4">DUF2946 family protein</fullName>
    </recommendedName>
</protein>
<organism evidence="2 3">
    <name type="scientific">Blastomonas natatoria</name>
    <dbReference type="NCBI Taxonomy" id="34015"/>
    <lineage>
        <taxon>Bacteria</taxon>
        <taxon>Pseudomonadati</taxon>
        <taxon>Pseudomonadota</taxon>
        <taxon>Alphaproteobacteria</taxon>
        <taxon>Sphingomonadales</taxon>
        <taxon>Sphingomonadaceae</taxon>
        <taxon>Blastomonas</taxon>
    </lineage>
</organism>
<dbReference type="AlphaFoldDB" id="A0A2V3UX27"/>
<sequence>MGHFRNLTRCILPALLLAMLFGALAPRGFMPHLGPEGLTIELCSGLGNKAATIARDDPRYEDYARLAAARADQQTDGQGSDEDNPIPPCAFAGIAMLAVPADPVTVPEIAPAGEVPSALHHQLQRARHHAATPPATGPPAFS</sequence>
<evidence type="ECO:0000313" key="3">
    <source>
        <dbReference type="Proteomes" id="UP000248014"/>
    </source>
</evidence>
<dbReference type="EMBL" id="QJJM01000009">
    <property type="protein sequence ID" value="PXW73787.1"/>
    <property type="molecule type" value="Genomic_DNA"/>
</dbReference>
<keyword evidence="3" id="KW-1185">Reference proteome</keyword>
<feature type="region of interest" description="Disordered" evidence="1">
    <location>
        <begin position="119"/>
        <end position="142"/>
    </location>
</feature>
<gene>
    <name evidence="2" type="ORF">C7451_10973</name>
</gene>
<evidence type="ECO:0000313" key="2">
    <source>
        <dbReference type="EMBL" id="PXW73787.1"/>
    </source>
</evidence>
<proteinExistence type="predicted"/>
<comment type="caution">
    <text evidence="2">The sequence shown here is derived from an EMBL/GenBank/DDBJ whole genome shotgun (WGS) entry which is preliminary data.</text>
</comment>
<reference evidence="2 3" key="1">
    <citation type="submission" date="2018-05" db="EMBL/GenBank/DDBJ databases">
        <title>Genomic Encyclopedia of Type Strains, Phase IV (KMG-IV): sequencing the most valuable type-strain genomes for metagenomic binning, comparative biology and taxonomic classification.</title>
        <authorList>
            <person name="Goeker M."/>
        </authorList>
    </citation>
    <scope>NUCLEOTIDE SEQUENCE [LARGE SCALE GENOMIC DNA]</scope>
    <source>
        <strain evidence="2 3">DSM 3183</strain>
    </source>
</reference>